<evidence type="ECO:0000313" key="2">
    <source>
        <dbReference type="EMBL" id="KAK8096007.1"/>
    </source>
</evidence>
<protein>
    <recommendedName>
        <fullName evidence="4">C2H2-type domain-containing protein</fullName>
    </recommendedName>
</protein>
<feature type="compositionally biased region" description="Low complexity" evidence="1">
    <location>
        <begin position="128"/>
        <end position="147"/>
    </location>
</feature>
<evidence type="ECO:0000256" key="1">
    <source>
        <dbReference type="SAM" id="MobiDB-lite"/>
    </source>
</evidence>
<proteinExistence type="predicted"/>
<dbReference type="Proteomes" id="UP001392437">
    <property type="component" value="Unassembled WGS sequence"/>
</dbReference>
<sequence>MEQPAFDSTYGYWDDSEGIWVPLSPFSSGSSTDQSGMMDFGVSVPQYFTHIEDVGFTNSPSVDGLTNNPFVNTFSANTASSQISHEFQFPSLLQDQWAQPANGGYDGFTAGVAVPNVVDLVPGNSCISQSSTGSPDTTSSAASGSSLAGMKACPFPYCPRQTRYGKDLRRHIVEAHEKPDPGEEKGGLVSMSVQEDSLWCSQVEPQASP</sequence>
<dbReference type="EMBL" id="JAQQWP010000011">
    <property type="protein sequence ID" value="KAK8096007.1"/>
    <property type="molecule type" value="Genomic_DNA"/>
</dbReference>
<reference evidence="2 3" key="1">
    <citation type="submission" date="2023-01" db="EMBL/GenBank/DDBJ databases">
        <title>Analysis of 21 Apiospora genomes using comparative genomics revels a genus with tremendous synthesis potential of carbohydrate active enzymes and secondary metabolites.</title>
        <authorList>
            <person name="Sorensen T."/>
        </authorList>
    </citation>
    <scope>NUCLEOTIDE SEQUENCE [LARGE SCALE GENOMIC DNA]</scope>
    <source>
        <strain evidence="2 3">CBS 117206</strain>
    </source>
</reference>
<name>A0AAW0Q8K9_9PEZI</name>
<comment type="caution">
    <text evidence="2">The sequence shown here is derived from an EMBL/GenBank/DDBJ whole genome shotgun (WGS) entry which is preliminary data.</text>
</comment>
<accession>A0AAW0Q8K9</accession>
<evidence type="ECO:0000313" key="3">
    <source>
        <dbReference type="Proteomes" id="UP001392437"/>
    </source>
</evidence>
<dbReference type="AlphaFoldDB" id="A0AAW0Q8K9"/>
<keyword evidence="3" id="KW-1185">Reference proteome</keyword>
<organism evidence="2 3">
    <name type="scientific">Apiospora kogelbergensis</name>
    <dbReference type="NCBI Taxonomy" id="1337665"/>
    <lineage>
        <taxon>Eukaryota</taxon>
        <taxon>Fungi</taxon>
        <taxon>Dikarya</taxon>
        <taxon>Ascomycota</taxon>
        <taxon>Pezizomycotina</taxon>
        <taxon>Sordariomycetes</taxon>
        <taxon>Xylariomycetidae</taxon>
        <taxon>Amphisphaeriales</taxon>
        <taxon>Apiosporaceae</taxon>
        <taxon>Apiospora</taxon>
    </lineage>
</organism>
<feature type="region of interest" description="Disordered" evidence="1">
    <location>
        <begin position="127"/>
        <end position="147"/>
    </location>
</feature>
<gene>
    <name evidence="2" type="ORF">PG999_014029</name>
</gene>
<evidence type="ECO:0008006" key="4">
    <source>
        <dbReference type="Google" id="ProtNLM"/>
    </source>
</evidence>